<organism evidence="1">
    <name type="scientific">marine metagenome</name>
    <dbReference type="NCBI Taxonomy" id="408172"/>
    <lineage>
        <taxon>unclassified sequences</taxon>
        <taxon>metagenomes</taxon>
        <taxon>ecological metagenomes</taxon>
    </lineage>
</organism>
<dbReference type="AlphaFoldDB" id="A0A382UP61"/>
<accession>A0A382UP61</accession>
<reference evidence="1" key="1">
    <citation type="submission" date="2018-05" db="EMBL/GenBank/DDBJ databases">
        <authorList>
            <person name="Lanie J.A."/>
            <person name="Ng W.-L."/>
            <person name="Kazmierczak K.M."/>
            <person name="Andrzejewski T.M."/>
            <person name="Davidsen T.M."/>
            <person name="Wayne K.J."/>
            <person name="Tettelin H."/>
            <person name="Glass J.I."/>
            <person name="Rusch D."/>
            <person name="Podicherti R."/>
            <person name="Tsui H.-C.T."/>
            <person name="Winkler M.E."/>
        </authorList>
    </citation>
    <scope>NUCLEOTIDE SEQUENCE</scope>
</reference>
<proteinExistence type="predicted"/>
<protein>
    <submittedName>
        <fullName evidence="1">Uncharacterized protein</fullName>
    </submittedName>
</protein>
<sequence length="52" mass="6089">MLAEESERFLDEADTSILTVTRDVSHVIGRLHRKASEVLEDYRGMDEELMFF</sequence>
<name>A0A382UP61_9ZZZZ</name>
<dbReference type="EMBL" id="UINC01145749">
    <property type="protein sequence ID" value="SVD36066.1"/>
    <property type="molecule type" value="Genomic_DNA"/>
</dbReference>
<evidence type="ECO:0000313" key="1">
    <source>
        <dbReference type="EMBL" id="SVD36066.1"/>
    </source>
</evidence>
<gene>
    <name evidence="1" type="ORF">METZ01_LOCUS388920</name>
</gene>